<feature type="compositionally biased region" description="Low complexity" evidence="1">
    <location>
        <begin position="14"/>
        <end position="23"/>
    </location>
</feature>
<dbReference type="EMBL" id="JARK01001575">
    <property type="protein sequence ID" value="EYB88953.1"/>
    <property type="molecule type" value="Genomic_DNA"/>
</dbReference>
<dbReference type="OrthoDB" id="5828215at2759"/>
<organism evidence="2 3">
    <name type="scientific">Ancylostoma ceylanicum</name>
    <dbReference type="NCBI Taxonomy" id="53326"/>
    <lineage>
        <taxon>Eukaryota</taxon>
        <taxon>Metazoa</taxon>
        <taxon>Ecdysozoa</taxon>
        <taxon>Nematoda</taxon>
        <taxon>Chromadorea</taxon>
        <taxon>Rhabditida</taxon>
        <taxon>Rhabditina</taxon>
        <taxon>Rhabditomorpha</taxon>
        <taxon>Strongyloidea</taxon>
        <taxon>Ancylostomatidae</taxon>
        <taxon>Ancylostomatinae</taxon>
        <taxon>Ancylostoma</taxon>
    </lineage>
</organism>
<sequence>MLPKTTRSTRSKLTGTQTTSITTRSVDASSQTPESDLMQMPLEGLVRYISEQNNDPLVGNLLEVLLHRLPKSSPLDLELDKRWRSIVISGLPEADGEVSFQDRRTHLDNQVSEVLEALKIECRPVELYRMGKLDLSRPRLVKVVLPSRFSWRTALANARFLRTAGFSDVYIRKSMTAEERKREYELRQTARERNRGKPQREWVVYRSQLVHISELPRNRSGNA</sequence>
<evidence type="ECO:0000313" key="2">
    <source>
        <dbReference type="EMBL" id="EYB88953.1"/>
    </source>
</evidence>
<comment type="caution">
    <text evidence="2">The sequence shown here is derived from an EMBL/GenBank/DDBJ whole genome shotgun (WGS) entry which is preliminary data.</text>
</comment>
<keyword evidence="3" id="KW-1185">Reference proteome</keyword>
<protein>
    <submittedName>
        <fullName evidence="2">Uncharacterized protein</fullName>
    </submittedName>
</protein>
<accession>A0A016SE19</accession>
<feature type="compositionally biased region" description="Polar residues" evidence="1">
    <location>
        <begin position="1"/>
        <end position="13"/>
    </location>
</feature>
<feature type="compositionally biased region" description="Polar residues" evidence="1">
    <location>
        <begin position="24"/>
        <end position="34"/>
    </location>
</feature>
<dbReference type="AlphaFoldDB" id="A0A016SE19"/>
<evidence type="ECO:0000256" key="1">
    <source>
        <dbReference type="SAM" id="MobiDB-lite"/>
    </source>
</evidence>
<name>A0A016SE19_9BILA</name>
<gene>
    <name evidence="2" type="primary">Acey_s0239.g3327</name>
    <name evidence="2" type="ORF">Y032_0239g3327</name>
</gene>
<evidence type="ECO:0000313" key="3">
    <source>
        <dbReference type="Proteomes" id="UP000024635"/>
    </source>
</evidence>
<reference evidence="3" key="1">
    <citation type="journal article" date="2015" name="Nat. Genet.">
        <title>The genome and transcriptome of the zoonotic hookworm Ancylostoma ceylanicum identify infection-specific gene families.</title>
        <authorList>
            <person name="Schwarz E.M."/>
            <person name="Hu Y."/>
            <person name="Antoshechkin I."/>
            <person name="Miller M.M."/>
            <person name="Sternberg P.W."/>
            <person name="Aroian R.V."/>
        </authorList>
    </citation>
    <scope>NUCLEOTIDE SEQUENCE</scope>
    <source>
        <strain evidence="3">HY135</strain>
    </source>
</reference>
<feature type="region of interest" description="Disordered" evidence="1">
    <location>
        <begin position="1"/>
        <end position="35"/>
    </location>
</feature>
<dbReference type="Proteomes" id="UP000024635">
    <property type="component" value="Unassembled WGS sequence"/>
</dbReference>
<proteinExistence type="predicted"/>